<keyword evidence="4" id="KW-1185">Reference proteome</keyword>
<dbReference type="InterPro" id="IPR001242">
    <property type="entry name" value="Condensation_dom"/>
</dbReference>
<protein>
    <recommendedName>
        <fullName evidence="2">Condensation domain-containing protein</fullName>
    </recommendedName>
</protein>
<dbReference type="GO" id="GO:0005737">
    <property type="term" value="C:cytoplasm"/>
    <property type="evidence" value="ECO:0007669"/>
    <property type="project" value="TreeGrafter"/>
</dbReference>
<evidence type="ECO:0000313" key="4">
    <source>
        <dbReference type="Proteomes" id="UP000694501"/>
    </source>
</evidence>
<accession>A0A949NBH7</accession>
<dbReference type="GO" id="GO:0031177">
    <property type="term" value="F:phosphopantetheine binding"/>
    <property type="evidence" value="ECO:0007669"/>
    <property type="project" value="TreeGrafter"/>
</dbReference>
<dbReference type="Pfam" id="PF00668">
    <property type="entry name" value="Condensation"/>
    <property type="match status" value="1"/>
</dbReference>
<dbReference type="AlphaFoldDB" id="A0A949NBH7"/>
<comment type="caution">
    <text evidence="3">The sequence shown here is derived from an EMBL/GenBank/DDBJ whole genome shotgun (WGS) entry which is preliminary data.</text>
</comment>
<dbReference type="SUPFAM" id="SSF52777">
    <property type="entry name" value="CoA-dependent acyltransferases"/>
    <property type="match status" value="2"/>
</dbReference>
<name>A0A949NBH7_9ACTN</name>
<evidence type="ECO:0000313" key="3">
    <source>
        <dbReference type="EMBL" id="MBU7600858.1"/>
    </source>
</evidence>
<dbReference type="EMBL" id="JAELVF020000004">
    <property type="protein sequence ID" value="MBU7600858.1"/>
    <property type="molecule type" value="Genomic_DNA"/>
</dbReference>
<dbReference type="Gene3D" id="3.30.559.30">
    <property type="entry name" value="Nonribosomal peptide synthetase, condensation domain"/>
    <property type="match status" value="1"/>
</dbReference>
<feature type="compositionally biased region" description="Low complexity" evidence="1">
    <location>
        <begin position="52"/>
        <end position="64"/>
    </location>
</feature>
<dbReference type="Proteomes" id="UP000694501">
    <property type="component" value="Unassembled WGS sequence"/>
</dbReference>
<gene>
    <name evidence="3" type="ORF">JGS22_025360</name>
</gene>
<dbReference type="InterPro" id="IPR023213">
    <property type="entry name" value="CAT-like_dom_sf"/>
</dbReference>
<feature type="region of interest" description="Disordered" evidence="1">
    <location>
        <begin position="34"/>
        <end position="105"/>
    </location>
</feature>
<dbReference type="GO" id="GO:0008610">
    <property type="term" value="P:lipid biosynthetic process"/>
    <property type="evidence" value="ECO:0007669"/>
    <property type="project" value="UniProtKB-ARBA"/>
</dbReference>
<dbReference type="GO" id="GO:0044550">
    <property type="term" value="P:secondary metabolite biosynthetic process"/>
    <property type="evidence" value="ECO:0007669"/>
    <property type="project" value="TreeGrafter"/>
</dbReference>
<dbReference type="GO" id="GO:0043041">
    <property type="term" value="P:amino acid activation for nonribosomal peptide biosynthetic process"/>
    <property type="evidence" value="ECO:0007669"/>
    <property type="project" value="TreeGrafter"/>
</dbReference>
<dbReference type="GO" id="GO:0003824">
    <property type="term" value="F:catalytic activity"/>
    <property type="evidence" value="ECO:0007669"/>
    <property type="project" value="InterPro"/>
</dbReference>
<dbReference type="Gene3D" id="3.30.559.10">
    <property type="entry name" value="Chloramphenicol acetyltransferase-like domain"/>
    <property type="match status" value="1"/>
</dbReference>
<reference evidence="3" key="1">
    <citation type="submission" date="2021-06" db="EMBL/GenBank/DDBJ databases">
        <title>Sequencing of actinobacteria type strains.</title>
        <authorList>
            <person name="Nguyen G.-S."/>
            <person name="Wentzel A."/>
        </authorList>
    </citation>
    <scope>NUCLEOTIDE SEQUENCE</scope>
    <source>
        <strain evidence="3">P38-E01</strain>
    </source>
</reference>
<sequence>MNRITALWNPGLSMADFFRAPTIRALARMLEQRETAREFGTSPRPGTPGRLPEATAEPAASATEPAERNQAVAPPEPATPANDAVDPPEGDDADRDGAAEVVDRAPMPATMRRLWLRHHQREDASVYNVAQRIDLEGTLDPEDLRQALAGLVARHGALRSRAVRRAERLLVEELADVPVELPITELTGGPQLADGPARPETTDGSYPRPADESAHGAADDALDTVERWCREQVAQVIAMDRAPLFRFRLARRGPESWTLLTVWHHAICDGWSFGVLWRDLGELYRARVQGDAPRFAVPAGRFTEVARAESERDAARGAELEEFWRAELKGTTTVLALPCDRPRPPVLSGRGALCVGELDGDFGAQLAQAARSLGATPYSVLAGAFAVWAARRRSEATGRTPGEDLVLTVSNANRLGRDREQVVGLVGDAVPLRAGFGGVEGFAELVRQLGGTLFSVLDHQDLPLGEIVDLLEPGLPAALVPNVLFTVVTAPPQSVELAGLSSTVRTLPTAGVARTELYVVLAPHEQGLTVTFEYSTDLFSSATVESWSAELIALLRRVAADPELPLSELLRPATEYDQR</sequence>
<evidence type="ECO:0000256" key="1">
    <source>
        <dbReference type="SAM" id="MobiDB-lite"/>
    </source>
</evidence>
<feature type="domain" description="Condensation" evidence="2">
    <location>
        <begin position="218"/>
        <end position="570"/>
    </location>
</feature>
<dbReference type="PANTHER" id="PTHR45527:SF1">
    <property type="entry name" value="FATTY ACID SYNTHASE"/>
    <property type="match status" value="1"/>
</dbReference>
<organism evidence="3 4">
    <name type="scientific">Streptomyces tardus</name>
    <dbReference type="NCBI Taxonomy" id="2780544"/>
    <lineage>
        <taxon>Bacteria</taxon>
        <taxon>Bacillati</taxon>
        <taxon>Actinomycetota</taxon>
        <taxon>Actinomycetes</taxon>
        <taxon>Kitasatosporales</taxon>
        <taxon>Streptomycetaceae</taxon>
        <taxon>Streptomyces</taxon>
    </lineage>
</organism>
<feature type="region of interest" description="Disordered" evidence="1">
    <location>
        <begin position="185"/>
        <end position="217"/>
    </location>
</feature>
<evidence type="ECO:0000259" key="2">
    <source>
        <dbReference type="Pfam" id="PF00668"/>
    </source>
</evidence>
<dbReference type="PANTHER" id="PTHR45527">
    <property type="entry name" value="NONRIBOSOMAL PEPTIDE SYNTHETASE"/>
    <property type="match status" value="1"/>
</dbReference>
<proteinExistence type="predicted"/>